<accession>A0ABP8XFU8</accession>
<dbReference type="RefSeq" id="WP_345383439.1">
    <property type="nucleotide sequence ID" value="NZ_BAABIC010000022.1"/>
</dbReference>
<sequence>MSAVETCKYLTPDLLTVLASLHGVSRSIAEASIQLLPFGSRSALEALDLAKAGPAIDAEGHRSLLLTEFAYEVMAAAKELADDCPAAASDWTAEADEVARMVAARQASS</sequence>
<gene>
    <name evidence="1" type="ORF">GCM10023215_52540</name>
</gene>
<evidence type="ECO:0000313" key="2">
    <source>
        <dbReference type="Proteomes" id="UP001500325"/>
    </source>
</evidence>
<dbReference type="EMBL" id="BAABIC010000022">
    <property type="protein sequence ID" value="GAA4705960.1"/>
    <property type="molecule type" value="Genomic_DNA"/>
</dbReference>
<reference evidence="2" key="1">
    <citation type="journal article" date="2019" name="Int. J. Syst. Evol. Microbiol.">
        <title>The Global Catalogue of Microorganisms (GCM) 10K type strain sequencing project: providing services to taxonomists for standard genome sequencing and annotation.</title>
        <authorList>
            <consortium name="The Broad Institute Genomics Platform"/>
            <consortium name="The Broad Institute Genome Sequencing Center for Infectious Disease"/>
            <person name="Wu L."/>
            <person name="Ma J."/>
        </authorList>
    </citation>
    <scope>NUCLEOTIDE SEQUENCE [LARGE SCALE GENOMIC DNA]</scope>
    <source>
        <strain evidence="2">JCM 18055</strain>
    </source>
</reference>
<comment type="caution">
    <text evidence="1">The sequence shown here is derived from an EMBL/GenBank/DDBJ whole genome shotgun (WGS) entry which is preliminary data.</text>
</comment>
<keyword evidence="2" id="KW-1185">Reference proteome</keyword>
<proteinExistence type="predicted"/>
<protein>
    <recommendedName>
        <fullName evidence="3">Excreted virulence factor EspC, type VII ESX diderm</fullName>
    </recommendedName>
</protein>
<dbReference type="Proteomes" id="UP001500325">
    <property type="component" value="Unassembled WGS sequence"/>
</dbReference>
<name>A0ABP8XFU8_9PSEU</name>
<evidence type="ECO:0008006" key="3">
    <source>
        <dbReference type="Google" id="ProtNLM"/>
    </source>
</evidence>
<evidence type="ECO:0000313" key="1">
    <source>
        <dbReference type="EMBL" id="GAA4705960.1"/>
    </source>
</evidence>
<organism evidence="1 2">
    <name type="scientific">Pseudonocardia yuanmonensis</name>
    <dbReference type="NCBI Taxonomy" id="1095914"/>
    <lineage>
        <taxon>Bacteria</taxon>
        <taxon>Bacillati</taxon>
        <taxon>Actinomycetota</taxon>
        <taxon>Actinomycetes</taxon>
        <taxon>Pseudonocardiales</taxon>
        <taxon>Pseudonocardiaceae</taxon>
        <taxon>Pseudonocardia</taxon>
    </lineage>
</organism>